<gene>
    <name evidence="4" type="ORF">COEREDRAFT_80437</name>
</gene>
<dbReference type="InterPro" id="IPR038526">
    <property type="entry name" value="Ribosomal_eL22_sf"/>
</dbReference>
<dbReference type="Proteomes" id="UP000242474">
    <property type="component" value="Unassembled WGS sequence"/>
</dbReference>
<dbReference type="Pfam" id="PF01776">
    <property type="entry name" value="Ribosomal_L22e"/>
    <property type="match status" value="1"/>
</dbReference>
<dbReference type="InterPro" id="IPR002671">
    <property type="entry name" value="Ribosomal_eL22"/>
</dbReference>
<dbReference type="GO" id="GO:0005840">
    <property type="term" value="C:ribosome"/>
    <property type="evidence" value="ECO:0007669"/>
    <property type="project" value="UniProtKB-KW"/>
</dbReference>
<evidence type="ECO:0000313" key="5">
    <source>
        <dbReference type="Proteomes" id="UP000242474"/>
    </source>
</evidence>
<comment type="similarity">
    <text evidence="1">Belongs to the eukaryotic ribosomal protein eL22 family.</text>
</comment>
<dbReference type="STRING" id="763665.A0A2G5BEI3"/>
<dbReference type="GO" id="GO:0003723">
    <property type="term" value="F:RNA binding"/>
    <property type="evidence" value="ECO:0007669"/>
    <property type="project" value="TreeGrafter"/>
</dbReference>
<dbReference type="FunFam" id="3.30.1360.210:FF:000001">
    <property type="entry name" value="60S ribosomal protein L22 1"/>
    <property type="match status" value="1"/>
</dbReference>
<dbReference type="PANTHER" id="PTHR10064:SF31">
    <property type="entry name" value="LARGE RIBOSOMAL SUBUNIT PROTEIN EL22A-RELATED"/>
    <property type="match status" value="1"/>
</dbReference>
<evidence type="ECO:0000256" key="2">
    <source>
        <dbReference type="ARBA" id="ARBA00022980"/>
    </source>
</evidence>
<evidence type="ECO:0000256" key="1">
    <source>
        <dbReference type="ARBA" id="ARBA00007817"/>
    </source>
</evidence>
<keyword evidence="2 4" id="KW-0689">Ribosomal protein</keyword>
<dbReference type="AlphaFoldDB" id="A0A2G5BEI3"/>
<dbReference type="GO" id="GO:1990904">
    <property type="term" value="C:ribonucleoprotein complex"/>
    <property type="evidence" value="ECO:0007669"/>
    <property type="project" value="UniProtKB-KW"/>
</dbReference>
<dbReference type="Gene3D" id="3.30.1360.210">
    <property type="match status" value="1"/>
</dbReference>
<sequence>MAPQKSAKAKRPNHRYVIDVSAPANDKILDVPAFEKFLHDRIKVQGRTNNLGDAVVISRAGNTIVVEAKIDFSKRYLKYLTKKFLKKNMLRDWLRVVAKGKDGYELKYFNVSNEAGEDAEDAEDSD</sequence>
<organism evidence="4 5">
    <name type="scientific">Coemansia reversa (strain ATCC 12441 / NRRL 1564)</name>
    <dbReference type="NCBI Taxonomy" id="763665"/>
    <lineage>
        <taxon>Eukaryota</taxon>
        <taxon>Fungi</taxon>
        <taxon>Fungi incertae sedis</taxon>
        <taxon>Zoopagomycota</taxon>
        <taxon>Kickxellomycotina</taxon>
        <taxon>Kickxellomycetes</taxon>
        <taxon>Kickxellales</taxon>
        <taxon>Kickxellaceae</taxon>
        <taxon>Coemansia</taxon>
    </lineage>
</organism>
<name>A0A2G5BEI3_COERN</name>
<dbReference type="OrthoDB" id="10259820at2759"/>
<evidence type="ECO:0000256" key="3">
    <source>
        <dbReference type="ARBA" id="ARBA00023274"/>
    </source>
</evidence>
<evidence type="ECO:0000313" key="4">
    <source>
        <dbReference type="EMBL" id="PIA17425.1"/>
    </source>
</evidence>
<dbReference type="GO" id="GO:0002181">
    <property type="term" value="P:cytoplasmic translation"/>
    <property type="evidence" value="ECO:0007669"/>
    <property type="project" value="TreeGrafter"/>
</dbReference>
<keyword evidence="3" id="KW-0687">Ribonucleoprotein</keyword>
<reference evidence="4 5" key="1">
    <citation type="journal article" date="2015" name="Genome Biol. Evol.">
        <title>Phylogenomic analyses indicate that early fungi evolved digesting cell walls of algal ancestors of land plants.</title>
        <authorList>
            <person name="Chang Y."/>
            <person name="Wang S."/>
            <person name="Sekimoto S."/>
            <person name="Aerts A.L."/>
            <person name="Choi C."/>
            <person name="Clum A."/>
            <person name="LaButti K.M."/>
            <person name="Lindquist E.A."/>
            <person name="Yee Ngan C."/>
            <person name="Ohm R.A."/>
            <person name="Salamov A.A."/>
            <person name="Grigoriev I.V."/>
            <person name="Spatafora J.W."/>
            <person name="Berbee M.L."/>
        </authorList>
    </citation>
    <scope>NUCLEOTIDE SEQUENCE [LARGE SCALE GENOMIC DNA]</scope>
    <source>
        <strain evidence="4 5">NRRL 1564</strain>
    </source>
</reference>
<dbReference type="GO" id="GO:0005737">
    <property type="term" value="C:cytoplasm"/>
    <property type="evidence" value="ECO:0007669"/>
    <property type="project" value="UniProtKB-ARBA"/>
</dbReference>
<proteinExistence type="inferred from homology"/>
<keyword evidence="5" id="KW-1185">Reference proteome</keyword>
<protein>
    <submittedName>
        <fullName evidence="4">60S ribosomal protein L22</fullName>
    </submittedName>
</protein>
<accession>A0A2G5BEI3</accession>
<dbReference type="GO" id="GO:0003735">
    <property type="term" value="F:structural constituent of ribosome"/>
    <property type="evidence" value="ECO:0007669"/>
    <property type="project" value="InterPro"/>
</dbReference>
<dbReference type="EMBL" id="KZ303494">
    <property type="protein sequence ID" value="PIA17425.1"/>
    <property type="molecule type" value="Genomic_DNA"/>
</dbReference>
<dbReference type="PANTHER" id="PTHR10064">
    <property type="entry name" value="60S RIBOSOMAL PROTEIN L22"/>
    <property type="match status" value="1"/>
</dbReference>